<dbReference type="AlphaFoldDB" id="A0A177B413"/>
<sequence length="30" mass="3475">MEEMELLKKRKQQYNSPVVVVIDTASVHSD</sequence>
<comment type="caution">
    <text evidence="1">The sequence shown here is derived from an EMBL/GenBank/DDBJ whole genome shotgun (WGS) entry which is preliminary data.</text>
</comment>
<dbReference type="Proteomes" id="UP000078046">
    <property type="component" value="Unassembled WGS sequence"/>
</dbReference>
<gene>
    <name evidence="1" type="ORF">A3Q56_03234</name>
</gene>
<keyword evidence="2" id="KW-1185">Reference proteome</keyword>
<accession>A0A177B413</accession>
<organism evidence="1 2">
    <name type="scientific">Intoshia linei</name>
    <dbReference type="NCBI Taxonomy" id="1819745"/>
    <lineage>
        <taxon>Eukaryota</taxon>
        <taxon>Metazoa</taxon>
        <taxon>Spiralia</taxon>
        <taxon>Lophotrochozoa</taxon>
        <taxon>Mesozoa</taxon>
        <taxon>Orthonectida</taxon>
        <taxon>Rhopaluridae</taxon>
        <taxon>Intoshia</taxon>
    </lineage>
</organism>
<reference evidence="1 2" key="1">
    <citation type="submission" date="2016-04" db="EMBL/GenBank/DDBJ databases">
        <title>The genome of Intoshia linei affirms orthonectids as highly simplified spiralians.</title>
        <authorList>
            <person name="Mikhailov K.V."/>
            <person name="Slusarev G.S."/>
            <person name="Nikitin M.A."/>
            <person name="Logacheva M.D."/>
            <person name="Penin A."/>
            <person name="Aleoshin V."/>
            <person name="Panchin Y.V."/>
        </authorList>
    </citation>
    <scope>NUCLEOTIDE SEQUENCE [LARGE SCALE GENOMIC DNA]</scope>
    <source>
        <strain evidence="1">Intl2013</strain>
        <tissue evidence="1">Whole animal</tissue>
    </source>
</reference>
<name>A0A177B413_9BILA</name>
<dbReference type="EMBL" id="LWCA01000348">
    <property type="protein sequence ID" value="OAF69027.1"/>
    <property type="molecule type" value="Genomic_DNA"/>
</dbReference>
<proteinExistence type="predicted"/>
<protein>
    <submittedName>
        <fullName evidence="1">Uncharacterized protein</fullName>
    </submittedName>
</protein>
<feature type="non-terminal residue" evidence="1">
    <location>
        <position position="30"/>
    </location>
</feature>
<evidence type="ECO:0000313" key="2">
    <source>
        <dbReference type="Proteomes" id="UP000078046"/>
    </source>
</evidence>
<evidence type="ECO:0000313" key="1">
    <source>
        <dbReference type="EMBL" id="OAF69027.1"/>
    </source>
</evidence>